<evidence type="ECO:0000256" key="1">
    <source>
        <dbReference type="ARBA" id="ARBA00004141"/>
    </source>
</evidence>
<evidence type="ECO:0000313" key="11">
    <source>
        <dbReference type="Proteomes" id="UP000014500"/>
    </source>
</evidence>
<keyword evidence="11" id="KW-1185">Reference proteome</keyword>
<dbReference type="InterPro" id="IPR003439">
    <property type="entry name" value="ABC_transporter-like_ATP-bd"/>
</dbReference>
<evidence type="ECO:0000256" key="3">
    <source>
        <dbReference type="ARBA" id="ARBA00022741"/>
    </source>
</evidence>
<dbReference type="Pfam" id="PF00005">
    <property type="entry name" value="ABC_tran"/>
    <property type="match status" value="1"/>
</dbReference>
<dbReference type="InterPro" id="IPR017871">
    <property type="entry name" value="ABC_transporter-like_CS"/>
</dbReference>
<dbReference type="CDD" id="cd03230">
    <property type="entry name" value="ABC_DR_subfamily_A"/>
    <property type="match status" value="1"/>
</dbReference>
<dbReference type="GO" id="GO:0016887">
    <property type="term" value="F:ATP hydrolysis activity"/>
    <property type="evidence" value="ECO:0007669"/>
    <property type="project" value="InterPro"/>
</dbReference>
<proteinExistence type="predicted"/>
<evidence type="ECO:0000313" key="10">
    <source>
        <dbReference type="EnsemblMetazoa" id="SMAR010055-PA"/>
    </source>
</evidence>
<evidence type="ECO:0000259" key="8">
    <source>
        <dbReference type="PROSITE" id="PS50893"/>
    </source>
</evidence>
<feature type="transmembrane region" description="Helical" evidence="7">
    <location>
        <begin position="564"/>
        <end position="586"/>
    </location>
</feature>
<keyword evidence="3" id="KW-0547">Nucleotide-binding</keyword>
<dbReference type="InterPro" id="IPR027417">
    <property type="entry name" value="P-loop_NTPase"/>
</dbReference>
<evidence type="ECO:0000256" key="7">
    <source>
        <dbReference type="SAM" id="Phobius"/>
    </source>
</evidence>
<dbReference type="Proteomes" id="UP000014500">
    <property type="component" value="Unassembled WGS sequence"/>
</dbReference>
<evidence type="ECO:0000256" key="4">
    <source>
        <dbReference type="ARBA" id="ARBA00022840"/>
    </source>
</evidence>
<feature type="domain" description="ABC transmembrane type-2" evidence="9">
    <location>
        <begin position="452"/>
        <end position="680"/>
    </location>
</feature>
<dbReference type="InterPro" id="IPR013525">
    <property type="entry name" value="ABC2_TM"/>
</dbReference>
<dbReference type="PROSITE" id="PS00211">
    <property type="entry name" value="ABC_TRANSPORTER_1"/>
    <property type="match status" value="1"/>
</dbReference>
<dbReference type="PANTHER" id="PTHR43038:SF3">
    <property type="entry name" value="ABC TRANSPORTER G FAMILY MEMBER 20 ISOFORM X1"/>
    <property type="match status" value="1"/>
</dbReference>
<feature type="transmembrane region" description="Helical" evidence="7">
    <location>
        <begin position="655"/>
        <end position="676"/>
    </location>
</feature>
<evidence type="ECO:0000256" key="5">
    <source>
        <dbReference type="ARBA" id="ARBA00022989"/>
    </source>
</evidence>
<keyword evidence="6 7" id="KW-0472">Membrane</keyword>
<dbReference type="STRING" id="126957.T1J8M0"/>
<dbReference type="PANTHER" id="PTHR43038">
    <property type="entry name" value="ATP-BINDING CASSETTE, SUB-FAMILY H, MEMBER 1"/>
    <property type="match status" value="1"/>
</dbReference>
<dbReference type="PROSITE" id="PS50893">
    <property type="entry name" value="ABC_TRANSPORTER_2"/>
    <property type="match status" value="1"/>
</dbReference>
<dbReference type="GO" id="GO:0016020">
    <property type="term" value="C:membrane"/>
    <property type="evidence" value="ECO:0007669"/>
    <property type="project" value="UniProtKB-SubCell"/>
</dbReference>
<reference evidence="10" key="2">
    <citation type="submission" date="2015-02" db="UniProtKB">
        <authorList>
            <consortium name="EnsemblMetazoa"/>
        </authorList>
    </citation>
    <scope>IDENTIFICATION</scope>
</reference>
<keyword evidence="5 7" id="KW-1133">Transmembrane helix</keyword>
<dbReference type="PROSITE" id="PS51012">
    <property type="entry name" value="ABC_TM2"/>
    <property type="match status" value="1"/>
</dbReference>
<dbReference type="GO" id="GO:0140359">
    <property type="term" value="F:ABC-type transporter activity"/>
    <property type="evidence" value="ECO:0007669"/>
    <property type="project" value="InterPro"/>
</dbReference>
<name>T1J8M0_STRMM</name>
<dbReference type="Pfam" id="PF12698">
    <property type="entry name" value="ABC2_membrane_3"/>
    <property type="match status" value="1"/>
</dbReference>
<dbReference type="GO" id="GO:0005524">
    <property type="term" value="F:ATP binding"/>
    <property type="evidence" value="ECO:0007669"/>
    <property type="project" value="UniProtKB-KW"/>
</dbReference>
<keyword evidence="4" id="KW-0067">ATP-binding</keyword>
<feature type="transmembrane region" description="Helical" evidence="7">
    <location>
        <begin position="317"/>
        <end position="338"/>
    </location>
</feature>
<dbReference type="PhylomeDB" id="T1J8M0"/>
<accession>T1J8M0</accession>
<dbReference type="eggNOG" id="KOG0059">
    <property type="taxonomic scope" value="Eukaryota"/>
</dbReference>
<dbReference type="EnsemblMetazoa" id="SMAR010055-RA">
    <property type="protein sequence ID" value="SMAR010055-PA"/>
    <property type="gene ID" value="SMAR010055"/>
</dbReference>
<dbReference type="InterPro" id="IPR003593">
    <property type="entry name" value="AAA+_ATPase"/>
</dbReference>
<feature type="transmembrane region" description="Helical" evidence="7">
    <location>
        <begin position="487"/>
        <end position="509"/>
    </location>
</feature>
<feature type="domain" description="ABC transporter" evidence="8">
    <location>
        <begin position="8"/>
        <end position="243"/>
    </location>
</feature>
<dbReference type="Gene3D" id="3.40.50.300">
    <property type="entry name" value="P-loop containing nucleotide triphosphate hydrolases"/>
    <property type="match status" value="1"/>
</dbReference>
<evidence type="ECO:0008006" key="12">
    <source>
        <dbReference type="Google" id="ProtNLM"/>
    </source>
</evidence>
<dbReference type="SUPFAM" id="SSF52540">
    <property type="entry name" value="P-loop containing nucleoside triphosphate hydrolases"/>
    <property type="match status" value="1"/>
</dbReference>
<comment type="subcellular location">
    <subcellularLocation>
        <location evidence="1">Membrane</location>
        <topology evidence="1">Multi-pass membrane protein</topology>
    </subcellularLocation>
</comment>
<dbReference type="HOGENOM" id="CLU_014367_1_0_1"/>
<organism evidence="10 11">
    <name type="scientific">Strigamia maritima</name>
    <name type="common">European centipede</name>
    <name type="synonym">Geophilus maritimus</name>
    <dbReference type="NCBI Taxonomy" id="126957"/>
    <lineage>
        <taxon>Eukaryota</taxon>
        <taxon>Metazoa</taxon>
        <taxon>Ecdysozoa</taxon>
        <taxon>Arthropoda</taxon>
        <taxon>Myriapoda</taxon>
        <taxon>Chilopoda</taxon>
        <taxon>Pleurostigmophora</taxon>
        <taxon>Geophilomorpha</taxon>
        <taxon>Linotaeniidae</taxon>
        <taxon>Strigamia</taxon>
    </lineage>
</organism>
<feature type="transmembrane region" description="Helical" evidence="7">
    <location>
        <begin position="593"/>
        <end position="611"/>
    </location>
</feature>
<evidence type="ECO:0000256" key="2">
    <source>
        <dbReference type="ARBA" id="ARBA00022692"/>
    </source>
</evidence>
<evidence type="ECO:0000256" key="6">
    <source>
        <dbReference type="ARBA" id="ARBA00023136"/>
    </source>
</evidence>
<keyword evidence="2 7" id="KW-0812">Transmembrane</keyword>
<evidence type="ECO:0000259" key="9">
    <source>
        <dbReference type="PROSITE" id="PS51012"/>
    </source>
</evidence>
<dbReference type="SMART" id="SM00382">
    <property type="entry name" value="AAA"/>
    <property type="match status" value="1"/>
</dbReference>
<sequence>MDMRHSAVSLQQVNSSYGIGHSSKTHVLKNVSIDVVEGTIFGILGPSGCGKTTLLKCVIANLKPDQGTVKVFNETPGSAMSTIPGSGIGYMPQQMAIYQDLTVDETMFFFGCLNHMSKKHVASRIEFLLEFLNLPRTKKLVKNYSGGEQRRISFAIALLHQPPLLILDEPTVGVDPLLRKSIWNHLVKISLDEKVTVIITTHYIEEARQANKIALMRNGRILAQEEPDSLITQYNASSLEDIFLLLCEQTSAIDENDCNASTSTQSQPTKTKNLPVIIQPDNEQQKSANLKKKFKSPSYRRIKALSTLNFIKMWRNYLLVIIQFFMPALQLLLFFWAVGSEPKDLNVAVFNQDTIFGPRYLNYINNETIHQVFVDNIARGEELVRDGKAWAVINIWPNFTTATMTRFIYITQKLPQDILQAGTVHIRHDNTDAIITLRLLEAFRDAFNNFAIDAIHEFDETQQLPTIPVQFDEPIYGSKKGTLLKNLIPGLIVNASFILATCLTALLFVTDESEGLMDRIYVSGASSFELLSGYIFTQSGVIAIQVALALIMSTYVLDVPNKGSAVWLILLVFLQGICGMNLGFFISTVSSDGATVLLLCVGIYYSLLYTSGCMWPTEGMPAILQEIIQFQPLTTANVAIRWIMLHGKDITFPPVWMGFLVPLIWSVIFIILYAIVMKYKK</sequence>
<dbReference type="InterPro" id="IPR047817">
    <property type="entry name" value="ABC2_TM_bact-type"/>
</dbReference>
<dbReference type="EMBL" id="JH431957">
    <property type="status" value="NOT_ANNOTATED_CDS"/>
    <property type="molecule type" value="Genomic_DNA"/>
</dbReference>
<feature type="transmembrane region" description="Helical" evidence="7">
    <location>
        <begin position="530"/>
        <end position="552"/>
    </location>
</feature>
<protein>
    <recommendedName>
        <fullName evidence="12">ABC transporter domain-containing protein</fullName>
    </recommendedName>
</protein>
<reference evidence="11" key="1">
    <citation type="submission" date="2011-05" db="EMBL/GenBank/DDBJ databases">
        <authorList>
            <person name="Richards S.R."/>
            <person name="Qu J."/>
            <person name="Jiang H."/>
            <person name="Jhangiani S.N."/>
            <person name="Agravi P."/>
            <person name="Goodspeed R."/>
            <person name="Gross S."/>
            <person name="Mandapat C."/>
            <person name="Jackson L."/>
            <person name="Mathew T."/>
            <person name="Pu L."/>
            <person name="Thornton R."/>
            <person name="Saada N."/>
            <person name="Wilczek-Boney K.B."/>
            <person name="Lee S."/>
            <person name="Kovar C."/>
            <person name="Wu Y."/>
            <person name="Scherer S.E."/>
            <person name="Worley K.C."/>
            <person name="Muzny D.M."/>
            <person name="Gibbs R."/>
        </authorList>
    </citation>
    <scope>NUCLEOTIDE SEQUENCE</scope>
    <source>
        <strain evidence="11">Brora</strain>
    </source>
</reference>
<dbReference type="AlphaFoldDB" id="T1J8M0"/>